<dbReference type="RefSeq" id="WP_093096868.1">
    <property type="nucleotide sequence ID" value="NZ_FOTQ01000014.1"/>
</dbReference>
<keyword evidence="6" id="KW-1185">Reference proteome</keyword>
<proteinExistence type="predicted"/>
<dbReference type="GO" id="GO:0046872">
    <property type="term" value="F:metal ion binding"/>
    <property type="evidence" value="ECO:0007669"/>
    <property type="project" value="UniProtKB-KW"/>
</dbReference>
<dbReference type="PANTHER" id="PTHR37418">
    <property type="entry name" value="3-KETO-5-AMINOHEXANOATE CLEAVAGE ENZYME-RELATED"/>
    <property type="match status" value="1"/>
</dbReference>
<keyword evidence="3" id="KW-0479">Metal-binding</keyword>
<evidence type="ECO:0000313" key="6">
    <source>
        <dbReference type="Proteomes" id="UP000199144"/>
    </source>
</evidence>
<reference evidence="5 6" key="1">
    <citation type="submission" date="2016-10" db="EMBL/GenBank/DDBJ databases">
        <authorList>
            <person name="de Groot N.N."/>
        </authorList>
    </citation>
    <scope>NUCLEOTIDE SEQUENCE [LARGE SCALE GENOMIC DNA]</scope>
    <source>
        <strain evidence="5 6">DSM 15283</strain>
    </source>
</reference>
<accession>A0A1I4T8L2</accession>
<keyword evidence="4" id="KW-0862">Zinc</keyword>
<evidence type="ECO:0000313" key="5">
    <source>
        <dbReference type="EMBL" id="SFM72961.1"/>
    </source>
</evidence>
<dbReference type="STRING" id="254406.SAMN04488042_11438"/>
<keyword evidence="2" id="KW-0808">Transferase</keyword>
<organism evidence="5 6">
    <name type="scientific">Shimia aestuarii</name>
    <dbReference type="NCBI Taxonomy" id="254406"/>
    <lineage>
        <taxon>Bacteria</taxon>
        <taxon>Pseudomonadati</taxon>
        <taxon>Pseudomonadota</taxon>
        <taxon>Alphaproteobacteria</taxon>
        <taxon>Rhodobacterales</taxon>
        <taxon>Roseobacteraceae</taxon>
    </lineage>
</organism>
<dbReference type="Proteomes" id="UP000199144">
    <property type="component" value="Unassembled WGS sequence"/>
</dbReference>
<dbReference type="PANTHER" id="PTHR37418:SF2">
    <property type="entry name" value="3-KETO-5-AMINOHEXANOATE CLEAVAGE ENZYME"/>
    <property type="match status" value="1"/>
</dbReference>
<protein>
    <submittedName>
        <fullName evidence="5">Uncharacterized conserved protein, DUF849 family</fullName>
    </submittedName>
</protein>
<dbReference type="EMBL" id="FOTQ01000014">
    <property type="protein sequence ID" value="SFM72961.1"/>
    <property type="molecule type" value="Genomic_DNA"/>
</dbReference>
<evidence type="ECO:0000256" key="3">
    <source>
        <dbReference type="ARBA" id="ARBA00022723"/>
    </source>
</evidence>
<evidence type="ECO:0000256" key="1">
    <source>
        <dbReference type="ARBA" id="ARBA00001947"/>
    </source>
</evidence>
<dbReference type="InterPro" id="IPR013785">
    <property type="entry name" value="Aldolase_TIM"/>
</dbReference>
<evidence type="ECO:0000256" key="2">
    <source>
        <dbReference type="ARBA" id="ARBA00022679"/>
    </source>
</evidence>
<evidence type="ECO:0000256" key="4">
    <source>
        <dbReference type="ARBA" id="ARBA00022833"/>
    </source>
</evidence>
<comment type="cofactor">
    <cofactor evidence="1">
        <name>Zn(2+)</name>
        <dbReference type="ChEBI" id="CHEBI:29105"/>
    </cofactor>
</comment>
<dbReference type="AlphaFoldDB" id="A0A1I4T8L2"/>
<dbReference type="GO" id="GO:0043720">
    <property type="term" value="F:3-keto-5-aminohexanoate cleavage activity"/>
    <property type="evidence" value="ECO:0007669"/>
    <property type="project" value="InterPro"/>
</dbReference>
<dbReference type="Gene3D" id="3.20.20.70">
    <property type="entry name" value="Aldolase class I"/>
    <property type="match status" value="1"/>
</dbReference>
<gene>
    <name evidence="5" type="ORF">SAMN04488042_11438</name>
</gene>
<sequence length="302" mass="32159">MQSKVIITAAVTGNIVKPEQHPDLPITPEQILQAVLDSEKAGAAIAHIHVRDPKTGSPSMDLGLYREVVEGIRAEDSDILINLTTGPGGRFVPTPGNPRVPDVGTTLLPPEKRVEHIAELKPDICTLDLNTMYSGNSVVINTPDNVRVMAGIIREAGVLPELECFDTGDLHLARDLLEDGTLDSPPMFQLVMGAKYGFNAAPDTLLYARNLLPKAANWAAFGIGRMEFPVVAAAYIAGGHVRVGMEDNIYISRGRLTKGNGELVAKAKQLVTMLGGSVATPDDARQILGLANTASHPAPQLA</sequence>
<dbReference type="Pfam" id="PF05853">
    <property type="entry name" value="BKACE"/>
    <property type="match status" value="1"/>
</dbReference>
<dbReference type="InterPro" id="IPR008567">
    <property type="entry name" value="BKACE"/>
</dbReference>
<name>A0A1I4T8L2_9RHOB</name>
<dbReference type="OrthoDB" id="9805277at2"/>